<evidence type="ECO:0000259" key="2">
    <source>
        <dbReference type="PROSITE" id="PS50948"/>
    </source>
</evidence>
<feature type="domain" description="Apple" evidence="2">
    <location>
        <begin position="96"/>
        <end position="183"/>
    </location>
</feature>
<dbReference type="EMBL" id="VJMH01007267">
    <property type="protein sequence ID" value="KAF0684666.1"/>
    <property type="molecule type" value="Genomic_DNA"/>
</dbReference>
<dbReference type="Pfam" id="PF00024">
    <property type="entry name" value="PAN_1"/>
    <property type="match status" value="1"/>
</dbReference>
<dbReference type="AlphaFoldDB" id="A0A485LP83"/>
<keyword evidence="5" id="KW-1185">Reference proteome</keyword>
<reference evidence="3" key="2">
    <citation type="submission" date="2019-06" db="EMBL/GenBank/DDBJ databases">
        <title>Genomics analysis of Aphanomyces spp. identifies a new class of oomycete effector associated with host adaptation.</title>
        <authorList>
            <person name="Gaulin E."/>
        </authorList>
    </citation>
    <scope>NUCLEOTIDE SEQUENCE</scope>
    <source>
        <strain evidence="3">CBS 578.67</strain>
    </source>
</reference>
<accession>A0A485LP83</accession>
<evidence type="ECO:0000313" key="3">
    <source>
        <dbReference type="EMBL" id="KAF0684666.1"/>
    </source>
</evidence>
<dbReference type="InterPro" id="IPR003609">
    <property type="entry name" value="Pan_app"/>
</dbReference>
<keyword evidence="1" id="KW-0732">Signal</keyword>
<dbReference type="EMBL" id="CAADRA010007293">
    <property type="protein sequence ID" value="VFU00032.1"/>
    <property type="molecule type" value="Genomic_DNA"/>
</dbReference>
<sequence length="263" mass="28587">MKTTAFALSAIAAATAAAIDKPFDCVLNSDLFGDDFGVADRTMDVCVSDCQKRDACNAFTWVATTNGRGKCYLKTLKDQNRQMTKNAPDAPHMVSCKQKIESWINIDGMATQGGTNLKTVNQVLTLDACKQACNKTADCTAVSYKGYDFTCELIKGASSFHPTYSKYLNEMATASFRHNYKACVAGDGYNHNDVFNFQGTFDDCAKCIGTKANAFAWSVSQLSWDGGHQPTMGQCYCKKLAPGAFDASTIAPTSYDSIFCVNY</sequence>
<feature type="signal peptide" evidence="1">
    <location>
        <begin position="1"/>
        <end position="18"/>
    </location>
</feature>
<gene>
    <name evidence="4" type="primary">Aste57867_23386</name>
    <name evidence="3" type="ORF">As57867_023315</name>
    <name evidence="4" type="ORF">ASTE57867_23386</name>
</gene>
<dbReference type="Pfam" id="PF14295">
    <property type="entry name" value="PAN_4"/>
    <property type="match status" value="1"/>
</dbReference>
<name>A0A485LP83_9STRA</name>
<evidence type="ECO:0000256" key="1">
    <source>
        <dbReference type="SAM" id="SignalP"/>
    </source>
</evidence>
<dbReference type="OrthoDB" id="64551at2759"/>
<proteinExistence type="predicted"/>
<protein>
    <submittedName>
        <fullName evidence="4">Aste57867_23386 protein</fullName>
    </submittedName>
</protein>
<dbReference type="Gene3D" id="3.50.4.10">
    <property type="entry name" value="Hepatocyte Growth Factor"/>
    <property type="match status" value="2"/>
</dbReference>
<evidence type="ECO:0000313" key="4">
    <source>
        <dbReference type="EMBL" id="VFU00032.1"/>
    </source>
</evidence>
<organism evidence="4 5">
    <name type="scientific">Aphanomyces stellatus</name>
    <dbReference type="NCBI Taxonomy" id="120398"/>
    <lineage>
        <taxon>Eukaryota</taxon>
        <taxon>Sar</taxon>
        <taxon>Stramenopiles</taxon>
        <taxon>Oomycota</taxon>
        <taxon>Saprolegniomycetes</taxon>
        <taxon>Saprolegniales</taxon>
        <taxon>Verrucalvaceae</taxon>
        <taxon>Aphanomyces</taxon>
    </lineage>
</organism>
<reference evidence="4 5" key="1">
    <citation type="submission" date="2019-03" db="EMBL/GenBank/DDBJ databases">
        <authorList>
            <person name="Gaulin E."/>
            <person name="Dumas B."/>
        </authorList>
    </citation>
    <scope>NUCLEOTIDE SEQUENCE [LARGE SCALE GENOMIC DNA]</scope>
    <source>
        <strain evidence="4">CBS 568.67</strain>
    </source>
</reference>
<dbReference type="PROSITE" id="PS50948">
    <property type="entry name" value="PAN"/>
    <property type="match status" value="1"/>
</dbReference>
<dbReference type="Proteomes" id="UP000332933">
    <property type="component" value="Unassembled WGS sequence"/>
</dbReference>
<evidence type="ECO:0000313" key="5">
    <source>
        <dbReference type="Proteomes" id="UP000332933"/>
    </source>
</evidence>
<feature type="chain" id="PRO_5033437840" evidence="1">
    <location>
        <begin position="19"/>
        <end position="263"/>
    </location>
</feature>